<feature type="region of interest" description="Disordered" evidence="10">
    <location>
        <begin position="203"/>
        <end position="226"/>
    </location>
</feature>
<dbReference type="PROSITE" id="PS00018">
    <property type="entry name" value="EF_HAND_1"/>
    <property type="match status" value="2"/>
</dbReference>
<evidence type="ECO:0000259" key="13">
    <source>
        <dbReference type="PROSITE" id="PS51465"/>
    </source>
</evidence>
<dbReference type="Gene3D" id="4.10.800.10">
    <property type="entry name" value="Thyroglobulin type-1"/>
    <property type="match status" value="1"/>
</dbReference>
<feature type="compositionally biased region" description="Low complexity" evidence="10">
    <location>
        <begin position="257"/>
        <end position="266"/>
    </location>
</feature>
<reference evidence="16" key="1">
    <citation type="journal article" date="2020" name="PLoS Negl. Trop. Dis.">
        <title>High-quality nuclear genome for Sarcoptes scabiei-A critical resource for a neglected parasite.</title>
        <authorList>
            <person name="Korhonen P.K."/>
            <person name="Gasser R.B."/>
            <person name="Ma G."/>
            <person name="Wang T."/>
            <person name="Stroehlein A.J."/>
            <person name="Young N.D."/>
            <person name="Ang C.S."/>
            <person name="Fernando D.D."/>
            <person name="Lu H.C."/>
            <person name="Taylor S."/>
            <person name="Reynolds S.L."/>
            <person name="Mofiz E."/>
            <person name="Najaraj S.H."/>
            <person name="Gowda H."/>
            <person name="Madugundu A."/>
            <person name="Renuse S."/>
            <person name="Holt D."/>
            <person name="Pandey A."/>
            <person name="Papenfuss A.T."/>
            <person name="Fischer K."/>
        </authorList>
    </citation>
    <scope>NUCLEOTIDE SEQUENCE [LARGE SCALE GENOMIC DNA]</scope>
</reference>
<gene>
    <name evidence="14" type="ORF">SSS_8169</name>
</gene>
<dbReference type="EnsemblMetazoa" id="SSS_8169s_mrna">
    <property type="protein sequence ID" value="KAF7488775.1"/>
    <property type="gene ID" value="SSS_8169"/>
</dbReference>
<keyword evidence="16" id="KW-1185">Reference proteome</keyword>
<dbReference type="PANTHER" id="PTHR13866">
    <property type="entry name" value="SPARC OSTEONECTIN"/>
    <property type="match status" value="1"/>
</dbReference>
<dbReference type="GO" id="GO:0005615">
    <property type="term" value="C:extracellular space"/>
    <property type="evidence" value="ECO:0007669"/>
    <property type="project" value="TreeGrafter"/>
</dbReference>
<evidence type="ECO:0000256" key="9">
    <source>
        <dbReference type="PROSITE-ProRule" id="PRU00500"/>
    </source>
</evidence>
<accession>A0A834VAW9</accession>
<evidence type="ECO:0000256" key="5">
    <source>
        <dbReference type="ARBA" id="ARBA00022974"/>
    </source>
</evidence>
<dbReference type="PANTHER" id="PTHR13866:SF14">
    <property type="entry name" value="BM-40"/>
    <property type="match status" value="1"/>
</dbReference>
<keyword evidence="2" id="KW-0964">Secreted</keyword>
<evidence type="ECO:0000256" key="11">
    <source>
        <dbReference type="SAM" id="Phobius"/>
    </source>
</evidence>
<feature type="compositionally biased region" description="Low complexity" evidence="10">
    <location>
        <begin position="712"/>
        <end position="726"/>
    </location>
</feature>
<feature type="compositionally biased region" description="Basic residues" evidence="10">
    <location>
        <begin position="210"/>
        <end position="222"/>
    </location>
</feature>
<dbReference type="Pfam" id="PF10591">
    <property type="entry name" value="SPARC_Ca_bdg"/>
    <property type="match status" value="1"/>
</dbReference>
<keyword evidence="11" id="KW-1133">Transmembrane helix</keyword>
<keyword evidence="3" id="KW-0732">Signal</keyword>
<dbReference type="SMART" id="SM00211">
    <property type="entry name" value="TY"/>
    <property type="match status" value="1"/>
</dbReference>
<proteinExistence type="predicted"/>
<evidence type="ECO:0000313" key="14">
    <source>
        <dbReference type="EMBL" id="KAF7488775.1"/>
    </source>
</evidence>
<organism evidence="14">
    <name type="scientific">Sarcoptes scabiei</name>
    <name type="common">Itch mite</name>
    <name type="synonym">Acarus scabiei</name>
    <dbReference type="NCBI Taxonomy" id="52283"/>
    <lineage>
        <taxon>Eukaryota</taxon>
        <taxon>Metazoa</taxon>
        <taxon>Ecdysozoa</taxon>
        <taxon>Arthropoda</taxon>
        <taxon>Chelicerata</taxon>
        <taxon>Arachnida</taxon>
        <taxon>Acari</taxon>
        <taxon>Acariformes</taxon>
        <taxon>Sarcoptiformes</taxon>
        <taxon>Astigmata</taxon>
        <taxon>Psoroptidia</taxon>
        <taxon>Sarcoptoidea</taxon>
        <taxon>Sarcoptidae</taxon>
        <taxon>Sarcoptinae</taxon>
        <taxon>Sarcoptes</taxon>
    </lineage>
</organism>
<evidence type="ECO:0000256" key="1">
    <source>
        <dbReference type="ARBA" id="ARBA00004613"/>
    </source>
</evidence>
<evidence type="ECO:0000256" key="3">
    <source>
        <dbReference type="ARBA" id="ARBA00022729"/>
    </source>
</evidence>
<dbReference type="InterPro" id="IPR018247">
    <property type="entry name" value="EF_Hand_1_Ca_BS"/>
</dbReference>
<dbReference type="InterPro" id="IPR000716">
    <property type="entry name" value="Thyroglobulin_1"/>
</dbReference>
<dbReference type="AlphaFoldDB" id="A0A834VAW9"/>
<feature type="transmembrane region" description="Helical" evidence="11">
    <location>
        <begin position="41"/>
        <end position="64"/>
    </location>
</feature>
<dbReference type="Pfam" id="PF00086">
    <property type="entry name" value="Thyroglobulin_1"/>
    <property type="match status" value="1"/>
</dbReference>
<dbReference type="SMART" id="SM00280">
    <property type="entry name" value="KAZAL"/>
    <property type="match status" value="1"/>
</dbReference>
<feature type="compositionally biased region" description="Acidic residues" evidence="10">
    <location>
        <begin position="510"/>
        <end position="531"/>
    </location>
</feature>
<dbReference type="GO" id="GO:0005509">
    <property type="term" value="F:calcium ion binding"/>
    <property type="evidence" value="ECO:0007669"/>
    <property type="project" value="InterPro"/>
</dbReference>
<dbReference type="InterPro" id="IPR036857">
    <property type="entry name" value="Thyroglobulin_1_sf"/>
</dbReference>
<protein>
    <submittedName>
        <fullName evidence="14">Testican-3</fullName>
    </submittedName>
</protein>
<feature type="domain" description="Kazal-like" evidence="13">
    <location>
        <begin position="580"/>
        <end position="631"/>
    </location>
</feature>
<dbReference type="InterPro" id="IPR002350">
    <property type="entry name" value="Kazal_dom"/>
</dbReference>
<dbReference type="GO" id="GO:0050840">
    <property type="term" value="F:extracellular matrix binding"/>
    <property type="evidence" value="ECO:0007669"/>
    <property type="project" value="TreeGrafter"/>
</dbReference>
<sequence length="1141" mass="133192">MVKNWIKNLFQTLNYHQSEWLRSNLPREDFKTRYNPSRDRILLEFTMISMMVMLLLSSILISVVNGNNQLRYGIAIARNANRTIIEPIKHIESFSVKKRGHDIKIDSDVRDRINFKNSQHHHSHHQELRKQKNHPEIDRSTNVNNRKSIESIPNYLAINLDPNGNISSSASSSLSKMAMVNNDDDLVTSNELIINHAFNNETKTKIREKQSKKRSKMKRQKQQKISPIISKATTVLKTINRGISDSRIKSSIKSERSSSTTTATTTPKLSRTMPMNRKNRMKSTIPQHEIDRKEGNEKSIDRSFNPRSRYLSSKLTLSSIMNPFEKHSRVKKFLSISKNSSDKNIHLDRDQKRLRRRNSWQRFHNANNVDYYDEDDDRVRFGKNGNFHDENDHQNEHYHRQRLEPHQQKIKTNKIFHQKHFFFDEGKRFCDNIVCEFDENCIEKPELGVAECSKNSIRKSKDKQSSDFYDIESQIESEELGHNSDWFNDELDDSRKRIDEDNDSTSRSDDFDDSNDDSYKDDEDDDGEENETNLKVGNKASNFKRIRNFQNFKLKFDHKNEKNLLMNEKNSPSPHGINRSGKIIKCPSCPFSHGQMICGTDNVTYSSMCRIEFHNCIHESRVRFACFGFCPCSQAYHRKFYRPGIIKEDDEKNSIKKQFVKESLMNFVMLHDKQNKSEAESINEKLKQYHYFVEENLQANGVGGQNHSPNGSTPSQSSATSSPSSSICSMEELRSMGLRLLDWFLVVMKEELKRQRQTSIPGSDNRNVATKNFRSNRISGVSTSFLTSDKSKFPKIDQIDHNNSSWTMKTTANKEIFNRITRTNFNGNDSLGRKTTFPECEEQVSFMFNHFDHDHNHQLSSEELYYLEHDENERCLQPYLYECDEDQNDFLSVNEWCSCFNLRSKPCFFRRKQLTSSSSMMMTKAKMGPIDDEFIPQCDSNGQFHNVQCHEAIDACWCSDKNGNEIAGTRIKGMHHKPKCDKSYPLNFKRYPSVVMRKPIDLDEDFRNFLNTAKKDAFQGGSRITSSKFFLDHNQNHQSIEINERDDLKPPFSSSISYSKKEDIGLLQKRENLLEKNHDESNEDESDEDENLFDDEKNDDRNEYRKNHTEDYDQIDDDEGDDEDNDGRDFDSDQGSGFEPF</sequence>
<keyword evidence="11" id="KW-0472">Membrane</keyword>
<dbReference type="SUPFAM" id="SSF100895">
    <property type="entry name" value="Kazal-type serine protease inhibitors"/>
    <property type="match status" value="1"/>
</dbReference>
<dbReference type="InterPro" id="IPR011992">
    <property type="entry name" value="EF-hand-dom_pair"/>
</dbReference>
<keyword evidence="11" id="KW-0812">Transmembrane</keyword>
<dbReference type="SUPFAM" id="SSF57610">
    <property type="entry name" value="Thyroglobulin type-1 domain"/>
    <property type="match status" value="1"/>
</dbReference>
<feature type="compositionally biased region" description="Basic and acidic residues" evidence="10">
    <location>
        <begin position="288"/>
        <end position="301"/>
    </location>
</feature>
<evidence type="ECO:0000259" key="12">
    <source>
        <dbReference type="PROSITE" id="PS51162"/>
    </source>
</evidence>
<keyword evidence="4" id="KW-0106">Calcium</keyword>
<dbReference type="GO" id="GO:0005518">
    <property type="term" value="F:collagen binding"/>
    <property type="evidence" value="ECO:0007669"/>
    <property type="project" value="TreeGrafter"/>
</dbReference>
<feature type="compositionally biased region" description="Basic and acidic residues" evidence="10">
    <location>
        <begin position="1094"/>
        <end position="1111"/>
    </location>
</feature>
<dbReference type="PROSITE" id="PS51162">
    <property type="entry name" value="THYROGLOBULIN_1_2"/>
    <property type="match status" value="1"/>
</dbReference>
<evidence type="ECO:0000256" key="2">
    <source>
        <dbReference type="ARBA" id="ARBA00022525"/>
    </source>
</evidence>
<keyword evidence="7" id="KW-0325">Glycoprotein</keyword>
<evidence type="ECO:0000256" key="10">
    <source>
        <dbReference type="SAM" id="MobiDB-lite"/>
    </source>
</evidence>
<keyword evidence="8" id="KW-0357">Heparan sulfate</keyword>
<evidence type="ECO:0000256" key="7">
    <source>
        <dbReference type="ARBA" id="ARBA00023180"/>
    </source>
</evidence>
<evidence type="ECO:0000256" key="6">
    <source>
        <dbReference type="ARBA" id="ARBA00023157"/>
    </source>
</evidence>
<dbReference type="InterPro" id="IPR019577">
    <property type="entry name" value="SPARC/Testican_Ca-bd-dom"/>
</dbReference>
<feature type="disulfide bond" evidence="9">
    <location>
        <begin position="949"/>
        <end position="956"/>
    </location>
</feature>
<feature type="compositionally biased region" description="Acidic residues" evidence="10">
    <location>
        <begin position="1081"/>
        <end position="1093"/>
    </location>
</feature>
<reference evidence="14" key="2">
    <citation type="submission" date="2020-01" db="EMBL/GenBank/DDBJ databases">
        <authorList>
            <person name="Korhonen P.K.K."/>
            <person name="Guangxu M.G."/>
            <person name="Wang T.W."/>
            <person name="Stroehlein A.J.S."/>
            <person name="Young N.D."/>
            <person name="Ang C.-S.A."/>
            <person name="Fernando D.W.F."/>
            <person name="Lu H.L."/>
            <person name="Taylor S.T."/>
            <person name="Ehtesham M.E.M."/>
            <person name="Najaraj S.H.N."/>
            <person name="Harsha G.H.G."/>
            <person name="Madugundu A.M."/>
            <person name="Renuse S.R."/>
            <person name="Holt D.H."/>
            <person name="Pandey A.P."/>
            <person name="Papenfuss A.P."/>
            <person name="Gasser R.B.G."/>
            <person name="Fischer K.F."/>
        </authorList>
    </citation>
    <scope>NUCLEOTIDE SEQUENCE</scope>
    <source>
        <strain evidence="14">SSS_KF_BRIS2020</strain>
    </source>
</reference>
<dbReference type="SUPFAM" id="SSF47473">
    <property type="entry name" value="EF-hand"/>
    <property type="match status" value="1"/>
</dbReference>
<feature type="compositionally biased region" description="Basic and acidic residues" evidence="10">
    <location>
        <begin position="247"/>
        <end position="256"/>
    </location>
</feature>
<feature type="region of interest" description="Disordered" evidence="10">
    <location>
        <begin position="117"/>
        <end position="142"/>
    </location>
</feature>
<dbReference type="EMBL" id="WVUK01000065">
    <property type="protein sequence ID" value="KAF7488775.1"/>
    <property type="molecule type" value="Genomic_DNA"/>
</dbReference>
<feature type="region of interest" description="Disordered" evidence="10">
    <location>
        <begin position="496"/>
        <end position="536"/>
    </location>
</feature>
<keyword evidence="6 9" id="KW-1015">Disulfide bond</keyword>
<comment type="caution">
    <text evidence="9">Lacks conserved residue(s) required for the propagation of feature annotation.</text>
</comment>
<dbReference type="CDD" id="cd00104">
    <property type="entry name" value="KAZAL_FS"/>
    <property type="match status" value="1"/>
</dbReference>
<dbReference type="InterPro" id="IPR036058">
    <property type="entry name" value="Kazal_dom_sf"/>
</dbReference>
<evidence type="ECO:0000256" key="8">
    <source>
        <dbReference type="ARBA" id="ARBA00023207"/>
    </source>
</evidence>
<evidence type="ECO:0000256" key="4">
    <source>
        <dbReference type="ARBA" id="ARBA00022837"/>
    </source>
</evidence>
<comment type="subcellular location">
    <subcellularLocation>
        <location evidence="1">Secreted</location>
    </subcellularLocation>
</comment>
<reference evidence="15" key="3">
    <citation type="submission" date="2022-06" db="UniProtKB">
        <authorList>
            <consortium name="EnsemblMetazoa"/>
        </authorList>
    </citation>
    <scope>IDENTIFICATION</scope>
</reference>
<feature type="compositionally biased region" description="Basic and acidic residues" evidence="10">
    <location>
        <begin position="125"/>
        <end position="139"/>
    </location>
</feature>
<name>A0A834VAW9_SARSC</name>
<dbReference type="Proteomes" id="UP000070412">
    <property type="component" value="Unassembled WGS sequence"/>
</dbReference>
<keyword evidence="5" id="KW-0654">Proteoglycan</keyword>
<dbReference type="Gene3D" id="3.30.60.30">
    <property type="match status" value="1"/>
</dbReference>
<feature type="region of interest" description="Disordered" evidence="10">
    <location>
        <begin position="700"/>
        <end position="726"/>
    </location>
</feature>
<feature type="domain" description="Thyroglobulin type-1" evidence="12">
    <location>
        <begin position="904"/>
        <end position="980"/>
    </location>
</feature>
<evidence type="ECO:0000313" key="16">
    <source>
        <dbReference type="Proteomes" id="UP000070412"/>
    </source>
</evidence>
<evidence type="ECO:0000313" key="15">
    <source>
        <dbReference type="EnsemblMetazoa" id="KAF7488775.1"/>
    </source>
</evidence>
<dbReference type="CDD" id="cd00191">
    <property type="entry name" value="TY"/>
    <property type="match status" value="1"/>
</dbReference>
<dbReference type="Gene3D" id="1.10.238.10">
    <property type="entry name" value="EF-hand"/>
    <property type="match status" value="1"/>
</dbReference>
<feature type="compositionally biased region" description="Basic and acidic residues" evidence="10">
    <location>
        <begin position="496"/>
        <end position="509"/>
    </location>
</feature>
<feature type="region of interest" description="Disordered" evidence="10">
    <location>
        <begin position="1075"/>
        <end position="1141"/>
    </location>
</feature>
<dbReference type="PROSITE" id="PS51465">
    <property type="entry name" value="KAZAL_2"/>
    <property type="match status" value="1"/>
</dbReference>
<dbReference type="OrthoDB" id="6426963at2759"/>
<feature type="region of interest" description="Disordered" evidence="10">
    <location>
        <begin position="247"/>
        <end position="304"/>
    </location>
</feature>
<feature type="compositionally biased region" description="Acidic residues" evidence="10">
    <location>
        <begin position="1112"/>
        <end position="1126"/>
    </location>
</feature>
<dbReference type="Pfam" id="PF07648">
    <property type="entry name" value="Kazal_2"/>
    <property type="match status" value="1"/>
</dbReference>